<accession>A0A8H3JAK9</accession>
<name>A0A8H3JAK9_9LECA</name>
<evidence type="ECO:0000313" key="2">
    <source>
        <dbReference type="EMBL" id="CAF9943463.1"/>
    </source>
</evidence>
<evidence type="ECO:0000256" key="1">
    <source>
        <dbReference type="SAM" id="SignalP"/>
    </source>
</evidence>
<evidence type="ECO:0000313" key="3">
    <source>
        <dbReference type="Proteomes" id="UP000664203"/>
    </source>
</evidence>
<comment type="caution">
    <text evidence="2">The sequence shown here is derived from an EMBL/GenBank/DDBJ whole genome shotgun (WGS) entry which is preliminary data.</text>
</comment>
<reference evidence="2" key="1">
    <citation type="submission" date="2021-03" db="EMBL/GenBank/DDBJ databases">
        <authorList>
            <person name="Tagirdzhanova G."/>
        </authorList>
    </citation>
    <scope>NUCLEOTIDE SEQUENCE</scope>
</reference>
<keyword evidence="1" id="KW-0732">Signal</keyword>
<keyword evidence="3" id="KW-1185">Reference proteome</keyword>
<protein>
    <submittedName>
        <fullName evidence="2">Uncharacterized protein</fullName>
    </submittedName>
</protein>
<feature type="signal peptide" evidence="1">
    <location>
        <begin position="1"/>
        <end position="16"/>
    </location>
</feature>
<gene>
    <name evidence="2" type="ORF">ALECFALPRED_000407</name>
</gene>
<organism evidence="2 3">
    <name type="scientific">Alectoria fallacina</name>
    <dbReference type="NCBI Taxonomy" id="1903189"/>
    <lineage>
        <taxon>Eukaryota</taxon>
        <taxon>Fungi</taxon>
        <taxon>Dikarya</taxon>
        <taxon>Ascomycota</taxon>
        <taxon>Pezizomycotina</taxon>
        <taxon>Lecanoromycetes</taxon>
        <taxon>OSLEUM clade</taxon>
        <taxon>Lecanoromycetidae</taxon>
        <taxon>Lecanorales</taxon>
        <taxon>Lecanorineae</taxon>
        <taxon>Parmeliaceae</taxon>
        <taxon>Alectoria</taxon>
    </lineage>
</organism>
<sequence length="197" mass="20972">MLLPSFLLLIARAAEALVLSSSVAVLPNIVQSSWGDHPLDDTSLNTIASSAWLDNASSQVKASSVSLSNSSLALNNVSAEIKFLCQERFGSNLNLQSCQSAALSIEYQLTTPYTWGPRDTAITYDFPMPQRWVSSDGTCIIEALLGPGSTFARASLQDLAMGAYTVVQKCVEQKSPGEGGIAKDLGECAAFIFSVKD</sequence>
<dbReference type="OrthoDB" id="5400679at2759"/>
<feature type="chain" id="PRO_5034213838" evidence="1">
    <location>
        <begin position="17"/>
        <end position="197"/>
    </location>
</feature>
<proteinExistence type="predicted"/>
<dbReference type="Proteomes" id="UP000664203">
    <property type="component" value="Unassembled WGS sequence"/>
</dbReference>
<dbReference type="AlphaFoldDB" id="A0A8H3JAK9"/>
<dbReference type="EMBL" id="CAJPDR010001047">
    <property type="protein sequence ID" value="CAF9943463.1"/>
    <property type="molecule type" value="Genomic_DNA"/>
</dbReference>